<accession>A0ABQ9CPP8</accession>
<dbReference type="PROSITE" id="PS50878">
    <property type="entry name" value="RT_POL"/>
    <property type="match status" value="1"/>
</dbReference>
<dbReference type="EMBL" id="WHWB01034826">
    <property type="protein sequence ID" value="KAJ7403538.1"/>
    <property type="molecule type" value="Genomic_DNA"/>
</dbReference>
<evidence type="ECO:0000259" key="1">
    <source>
        <dbReference type="PROSITE" id="PS50878"/>
    </source>
</evidence>
<sequence>MTEKFLCPKDGVPQGSILAPVTFSIFINDLDTGLEETSKSADDTKLGGVVDSLKDREALQRDLSKLEDWAITNHMKFSKGKCWILYLGWDNPGCSYKLGNEMMESSAMERDLSVLADGKVNMSQQCPAS</sequence>
<protein>
    <submittedName>
        <fullName evidence="2">Rna-directed dna polymerase from mobile element jockey-like</fullName>
    </submittedName>
</protein>
<keyword evidence="3" id="KW-1185">Reference proteome</keyword>
<evidence type="ECO:0000313" key="3">
    <source>
        <dbReference type="Proteomes" id="UP001145742"/>
    </source>
</evidence>
<name>A0ABQ9CPP8_9PASS</name>
<comment type="caution">
    <text evidence="2">The sequence shown here is derived from an EMBL/GenBank/DDBJ whole genome shotgun (WGS) entry which is preliminary data.</text>
</comment>
<dbReference type="PANTHER" id="PTHR33332">
    <property type="entry name" value="REVERSE TRANSCRIPTASE DOMAIN-CONTAINING PROTEIN"/>
    <property type="match status" value="1"/>
</dbReference>
<dbReference type="Proteomes" id="UP001145742">
    <property type="component" value="Unassembled WGS sequence"/>
</dbReference>
<gene>
    <name evidence="2" type="ORF">WISP_150412</name>
</gene>
<dbReference type="InterPro" id="IPR000477">
    <property type="entry name" value="RT_dom"/>
</dbReference>
<dbReference type="Pfam" id="PF00078">
    <property type="entry name" value="RVT_1"/>
    <property type="match status" value="1"/>
</dbReference>
<proteinExistence type="predicted"/>
<feature type="domain" description="Reverse transcriptase" evidence="1">
    <location>
        <begin position="1"/>
        <end position="91"/>
    </location>
</feature>
<reference evidence="2" key="1">
    <citation type="submission" date="2019-10" db="EMBL/GenBank/DDBJ databases">
        <authorList>
            <person name="Soares A.E.R."/>
            <person name="Aleixo A."/>
            <person name="Schneider P."/>
            <person name="Miyaki C.Y."/>
            <person name="Schneider M.P."/>
            <person name="Mello C."/>
            <person name="Vasconcelos A.T.R."/>
        </authorList>
    </citation>
    <scope>NUCLEOTIDE SEQUENCE</scope>
    <source>
        <tissue evidence="2">Muscle</tissue>
    </source>
</reference>
<evidence type="ECO:0000313" key="2">
    <source>
        <dbReference type="EMBL" id="KAJ7403538.1"/>
    </source>
</evidence>
<organism evidence="2 3">
    <name type="scientific">Willisornis vidua</name>
    <name type="common">Xingu scale-backed antbird</name>
    <dbReference type="NCBI Taxonomy" id="1566151"/>
    <lineage>
        <taxon>Eukaryota</taxon>
        <taxon>Metazoa</taxon>
        <taxon>Chordata</taxon>
        <taxon>Craniata</taxon>
        <taxon>Vertebrata</taxon>
        <taxon>Euteleostomi</taxon>
        <taxon>Archelosauria</taxon>
        <taxon>Archosauria</taxon>
        <taxon>Dinosauria</taxon>
        <taxon>Saurischia</taxon>
        <taxon>Theropoda</taxon>
        <taxon>Coelurosauria</taxon>
        <taxon>Aves</taxon>
        <taxon>Neognathae</taxon>
        <taxon>Neoaves</taxon>
        <taxon>Telluraves</taxon>
        <taxon>Australaves</taxon>
        <taxon>Passeriformes</taxon>
        <taxon>Thamnophilidae</taxon>
        <taxon>Willisornis</taxon>
    </lineage>
</organism>